<dbReference type="PANTHER" id="PTHR10848:SF0">
    <property type="entry name" value="MEIOTIC RECOMBINATION PROTEIN SPO11"/>
    <property type="match status" value="1"/>
</dbReference>
<feature type="domain" description="Spo11/DNA topoisomerase VI subunit A N-terminal" evidence="2">
    <location>
        <begin position="44"/>
        <end position="103"/>
    </location>
</feature>
<dbReference type="GO" id="GO:0000706">
    <property type="term" value="P:meiotic DNA double-strand break processing"/>
    <property type="evidence" value="ECO:0007669"/>
    <property type="project" value="TreeGrafter"/>
</dbReference>
<dbReference type="InterPro" id="IPR002815">
    <property type="entry name" value="Spo11/TopoVI_A"/>
</dbReference>
<comment type="catalytic activity">
    <reaction evidence="1">
        <text>ATP-dependent breakage, passage and rejoining of double-stranded DNA.</text>
        <dbReference type="EC" id="5.6.2.2"/>
    </reaction>
</comment>
<feature type="active site" description="O-(5'-phospho-DNA)-tyrosine intermediate" evidence="1">
    <location>
        <position position="71"/>
    </location>
</feature>
<name>A0AAV8UMN6_9RHOD</name>
<keyword evidence="1" id="KW-0238">DNA-binding</keyword>
<dbReference type="GO" id="GO:0042138">
    <property type="term" value="P:meiotic DNA double-strand break formation"/>
    <property type="evidence" value="ECO:0007669"/>
    <property type="project" value="TreeGrafter"/>
</dbReference>
<protein>
    <recommendedName>
        <fullName evidence="2">Spo11/DNA topoisomerase VI subunit A N-terminal domain-containing protein</fullName>
    </recommendedName>
</protein>
<sequence>MLFLKVPSRSVDIAERRQGVMLAIENLVLGAIEEGFHGYKSLSLARLLHVLASVFELVDQSQTITKRDLYYTNVKLFKCQRASDQTLETVAKMLNFARNDLNIVASSRGRVLGAISWTDENGNFVDAFKFPSLGCFIPARPLRIRALQLAANYVLVRQCPKLSTGCG</sequence>
<dbReference type="PANTHER" id="PTHR10848">
    <property type="entry name" value="MEIOTIC RECOMBINATION PROTEIN SPO11"/>
    <property type="match status" value="1"/>
</dbReference>
<accession>A0AAV8UMN6</accession>
<gene>
    <name evidence="3" type="ORF">NDN08_006021</name>
</gene>
<dbReference type="SUPFAM" id="SSF56726">
    <property type="entry name" value="DNA topoisomerase IV, alpha subunit"/>
    <property type="match status" value="1"/>
</dbReference>
<comment type="similarity">
    <text evidence="1">Belongs to the TOP6A family.</text>
</comment>
<dbReference type="Gene3D" id="1.10.10.10">
    <property type="entry name" value="Winged helix-like DNA-binding domain superfamily/Winged helix DNA-binding domain"/>
    <property type="match status" value="1"/>
</dbReference>
<evidence type="ECO:0000313" key="4">
    <source>
        <dbReference type="Proteomes" id="UP001157974"/>
    </source>
</evidence>
<proteinExistence type="inferred from homology"/>
<evidence type="ECO:0000256" key="1">
    <source>
        <dbReference type="PROSITE-ProRule" id="PRU01385"/>
    </source>
</evidence>
<dbReference type="Proteomes" id="UP001157974">
    <property type="component" value="Unassembled WGS sequence"/>
</dbReference>
<reference evidence="3 4" key="1">
    <citation type="journal article" date="2023" name="Nat. Commun.">
        <title>Origin of minicircular mitochondrial genomes in red algae.</title>
        <authorList>
            <person name="Lee Y."/>
            <person name="Cho C.H."/>
            <person name="Lee Y.M."/>
            <person name="Park S.I."/>
            <person name="Yang J.H."/>
            <person name="West J.A."/>
            <person name="Bhattacharya D."/>
            <person name="Yoon H.S."/>
        </authorList>
    </citation>
    <scope>NUCLEOTIDE SEQUENCE [LARGE SCALE GENOMIC DNA]</scope>
    <source>
        <strain evidence="3 4">CCMP1338</strain>
        <tissue evidence="3">Whole cell</tissue>
    </source>
</reference>
<dbReference type="PRINTS" id="PR01550">
    <property type="entry name" value="TOP6AFAMILY"/>
</dbReference>
<dbReference type="GO" id="GO:0000228">
    <property type="term" value="C:nuclear chromosome"/>
    <property type="evidence" value="ECO:0007669"/>
    <property type="project" value="TreeGrafter"/>
</dbReference>
<dbReference type="GO" id="GO:0007131">
    <property type="term" value="P:reciprocal meiotic recombination"/>
    <property type="evidence" value="ECO:0007669"/>
    <property type="project" value="TreeGrafter"/>
</dbReference>
<dbReference type="GO" id="GO:0005524">
    <property type="term" value="F:ATP binding"/>
    <property type="evidence" value="ECO:0007669"/>
    <property type="project" value="InterPro"/>
</dbReference>
<dbReference type="Pfam" id="PF04406">
    <property type="entry name" value="TP6A_N"/>
    <property type="match status" value="1"/>
</dbReference>
<dbReference type="AlphaFoldDB" id="A0AAV8UMN6"/>
<dbReference type="GO" id="GO:0003677">
    <property type="term" value="F:DNA binding"/>
    <property type="evidence" value="ECO:0007669"/>
    <property type="project" value="UniProtKB-UniRule"/>
</dbReference>
<comment type="caution">
    <text evidence="3">The sequence shown here is derived from an EMBL/GenBank/DDBJ whole genome shotgun (WGS) entry which is preliminary data.</text>
</comment>
<dbReference type="InterPro" id="IPR013049">
    <property type="entry name" value="Spo11/TopoVI_A_N"/>
</dbReference>
<keyword evidence="4" id="KW-1185">Reference proteome</keyword>
<keyword evidence="1" id="KW-0799">Topoisomerase</keyword>
<dbReference type="InterPro" id="IPR036388">
    <property type="entry name" value="WH-like_DNA-bd_sf"/>
</dbReference>
<evidence type="ECO:0000259" key="2">
    <source>
        <dbReference type="Pfam" id="PF04406"/>
    </source>
</evidence>
<evidence type="ECO:0000313" key="3">
    <source>
        <dbReference type="EMBL" id="KAJ8902701.1"/>
    </source>
</evidence>
<organism evidence="3 4">
    <name type="scientific">Rhodosorus marinus</name>
    <dbReference type="NCBI Taxonomy" id="101924"/>
    <lineage>
        <taxon>Eukaryota</taxon>
        <taxon>Rhodophyta</taxon>
        <taxon>Stylonematophyceae</taxon>
        <taxon>Stylonematales</taxon>
        <taxon>Stylonemataceae</taxon>
        <taxon>Rhodosorus</taxon>
    </lineage>
</organism>
<dbReference type="InterPro" id="IPR036078">
    <property type="entry name" value="Spo11/TopoVI_A_sf"/>
</dbReference>
<dbReference type="PROSITE" id="PS52041">
    <property type="entry name" value="TOPO_IIB"/>
    <property type="match status" value="1"/>
</dbReference>
<dbReference type="GO" id="GO:0003918">
    <property type="term" value="F:DNA topoisomerase type II (double strand cut, ATP-hydrolyzing) activity"/>
    <property type="evidence" value="ECO:0007669"/>
    <property type="project" value="UniProtKB-UniRule"/>
</dbReference>
<dbReference type="EMBL" id="JAMWBK010000008">
    <property type="protein sequence ID" value="KAJ8902701.1"/>
    <property type="molecule type" value="Genomic_DNA"/>
</dbReference>
<keyword evidence="1" id="KW-0413">Isomerase</keyword>